<evidence type="ECO:0000313" key="1">
    <source>
        <dbReference type="EMBL" id="TFK49143.1"/>
    </source>
</evidence>
<reference evidence="1 2" key="1">
    <citation type="journal article" date="2019" name="Nat. Ecol. Evol.">
        <title>Megaphylogeny resolves global patterns of mushroom evolution.</title>
        <authorList>
            <person name="Varga T."/>
            <person name="Krizsan K."/>
            <person name="Foldi C."/>
            <person name="Dima B."/>
            <person name="Sanchez-Garcia M."/>
            <person name="Sanchez-Ramirez S."/>
            <person name="Szollosi G.J."/>
            <person name="Szarkandi J.G."/>
            <person name="Papp V."/>
            <person name="Albert L."/>
            <person name="Andreopoulos W."/>
            <person name="Angelini C."/>
            <person name="Antonin V."/>
            <person name="Barry K.W."/>
            <person name="Bougher N.L."/>
            <person name="Buchanan P."/>
            <person name="Buyck B."/>
            <person name="Bense V."/>
            <person name="Catcheside P."/>
            <person name="Chovatia M."/>
            <person name="Cooper J."/>
            <person name="Damon W."/>
            <person name="Desjardin D."/>
            <person name="Finy P."/>
            <person name="Geml J."/>
            <person name="Haridas S."/>
            <person name="Hughes K."/>
            <person name="Justo A."/>
            <person name="Karasinski D."/>
            <person name="Kautmanova I."/>
            <person name="Kiss B."/>
            <person name="Kocsube S."/>
            <person name="Kotiranta H."/>
            <person name="LaButti K.M."/>
            <person name="Lechner B.E."/>
            <person name="Liimatainen K."/>
            <person name="Lipzen A."/>
            <person name="Lukacs Z."/>
            <person name="Mihaltcheva S."/>
            <person name="Morgado L.N."/>
            <person name="Niskanen T."/>
            <person name="Noordeloos M.E."/>
            <person name="Ohm R.A."/>
            <person name="Ortiz-Santana B."/>
            <person name="Ovrebo C."/>
            <person name="Racz N."/>
            <person name="Riley R."/>
            <person name="Savchenko A."/>
            <person name="Shiryaev A."/>
            <person name="Soop K."/>
            <person name="Spirin V."/>
            <person name="Szebenyi C."/>
            <person name="Tomsovsky M."/>
            <person name="Tulloss R.E."/>
            <person name="Uehling J."/>
            <person name="Grigoriev I.V."/>
            <person name="Vagvolgyi C."/>
            <person name="Papp T."/>
            <person name="Martin F.M."/>
            <person name="Miettinen O."/>
            <person name="Hibbett D.S."/>
            <person name="Nagy L.G."/>
        </authorList>
    </citation>
    <scope>NUCLEOTIDE SEQUENCE [LARGE SCALE GENOMIC DNA]</scope>
    <source>
        <strain evidence="1 2">OMC1185</strain>
    </source>
</reference>
<dbReference type="Proteomes" id="UP000305948">
    <property type="component" value="Unassembled WGS sequence"/>
</dbReference>
<sequence>MGAKHRTEETTSGSIRRAFYQRFFKAKRSSLASIVSPANTGSPKYLSMADVRSPGHAATRLRRNFQNLDLPLIHALLGNMHFTLYKGSWGSTDEAVEAGDVLAPEEIHARSKLVGLYLFVNATSRLPPSSSIVLLCESSHAKIARGRSYLYYSARLLGDLSGDKLSDLQGRASQPVNSFTSSNAPLHA</sequence>
<proteinExistence type="predicted"/>
<protein>
    <submittedName>
        <fullName evidence="1">Uncharacterized protein</fullName>
    </submittedName>
</protein>
<keyword evidence="2" id="KW-1185">Reference proteome</keyword>
<organism evidence="1 2">
    <name type="scientific">Heliocybe sulcata</name>
    <dbReference type="NCBI Taxonomy" id="5364"/>
    <lineage>
        <taxon>Eukaryota</taxon>
        <taxon>Fungi</taxon>
        <taxon>Dikarya</taxon>
        <taxon>Basidiomycota</taxon>
        <taxon>Agaricomycotina</taxon>
        <taxon>Agaricomycetes</taxon>
        <taxon>Gloeophyllales</taxon>
        <taxon>Gloeophyllaceae</taxon>
        <taxon>Heliocybe</taxon>
    </lineage>
</organism>
<gene>
    <name evidence="1" type="ORF">OE88DRAFT_1727436</name>
</gene>
<name>A0A5C3MW20_9AGAM</name>
<evidence type="ECO:0000313" key="2">
    <source>
        <dbReference type="Proteomes" id="UP000305948"/>
    </source>
</evidence>
<accession>A0A5C3MW20</accession>
<dbReference type="EMBL" id="ML213517">
    <property type="protein sequence ID" value="TFK49143.1"/>
    <property type="molecule type" value="Genomic_DNA"/>
</dbReference>
<dbReference type="AlphaFoldDB" id="A0A5C3MW20"/>